<dbReference type="InterPro" id="IPR002035">
    <property type="entry name" value="VWF_A"/>
</dbReference>
<feature type="transmembrane region" description="Helical" evidence="1">
    <location>
        <begin position="883"/>
        <end position="905"/>
    </location>
</feature>
<gene>
    <name evidence="4" type="ORF">CHS0354_035024</name>
</gene>
<name>A0AAE0VU16_9BIVA</name>
<dbReference type="InterPro" id="IPR051266">
    <property type="entry name" value="CLCR"/>
</dbReference>
<keyword evidence="1" id="KW-0472">Membrane</keyword>
<dbReference type="CDD" id="cd00198">
    <property type="entry name" value="vWFA"/>
    <property type="match status" value="1"/>
</dbReference>
<organism evidence="4 5">
    <name type="scientific">Potamilus streckersoni</name>
    <dbReference type="NCBI Taxonomy" id="2493646"/>
    <lineage>
        <taxon>Eukaryota</taxon>
        <taxon>Metazoa</taxon>
        <taxon>Spiralia</taxon>
        <taxon>Lophotrochozoa</taxon>
        <taxon>Mollusca</taxon>
        <taxon>Bivalvia</taxon>
        <taxon>Autobranchia</taxon>
        <taxon>Heteroconchia</taxon>
        <taxon>Palaeoheterodonta</taxon>
        <taxon>Unionida</taxon>
        <taxon>Unionoidea</taxon>
        <taxon>Unionidae</taxon>
        <taxon>Ambleminae</taxon>
        <taxon>Lampsilini</taxon>
        <taxon>Potamilus</taxon>
    </lineage>
</organism>
<dbReference type="InterPro" id="IPR036465">
    <property type="entry name" value="vWFA_dom_sf"/>
</dbReference>
<evidence type="ECO:0000259" key="3">
    <source>
        <dbReference type="PROSITE" id="PS50234"/>
    </source>
</evidence>
<dbReference type="PANTHER" id="PTHR10579:SF177">
    <property type="entry name" value="CALCIUM-ACTIVATED CHLORIDE CHANNEL REGULATOR 4-LIKE PROTEIN"/>
    <property type="match status" value="1"/>
</dbReference>
<dbReference type="AlphaFoldDB" id="A0AAE0VU16"/>
<evidence type="ECO:0000256" key="2">
    <source>
        <dbReference type="SAM" id="SignalP"/>
    </source>
</evidence>
<dbReference type="PANTHER" id="PTHR10579">
    <property type="entry name" value="CALCIUM-ACTIVATED CHLORIDE CHANNEL REGULATOR"/>
    <property type="match status" value="1"/>
</dbReference>
<dbReference type="PROSITE" id="PS50234">
    <property type="entry name" value="VWFA"/>
    <property type="match status" value="1"/>
</dbReference>
<accession>A0AAE0VU16</accession>
<keyword evidence="2" id="KW-0732">Signal</keyword>
<dbReference type="Pfam" id="PF08434">
    <property type="entry name" value="CLCA"/>
    <property type="match status" value="1"/>
</dbReference>
<keyword evidence="1" id="KW-0812">Transmembrane</keyword>
<protein>
    <recommendedName>
        <fullName evidence="3">VWFA domain-containing protein</fullName>
    </recommendedName>
</protein>
<keyword evidence="1" id="KW-1133">Transmembrane helix</keyword>
<evidence type="ECO:0000313" key="4">
    <source>
        <dbReference type="EMBL" id="KAK3589996.1"/>
    </source>
</evidence>
<keyword evidence="5" id="KW-1185">Reference proteome</keyword>
<dbReference type="Gene3D" id="3.40.50.410">
    <property type="entry name" value="von Willebrand factor, type A domain"/>
    <property type="match status" value="1"/>
</dbReference>
<dbReference type="SMART" id="SM00327">
    <property type="entry name" value="VWA"/>
    <property type="match status" value="1"/>
</dbReference>
<dbReference type="NCBIfam" id="NF041940">
    <property type="entry name" value="choice_anch_X"/>
    <property type="match status" value="1"/>
</dbReference>
<evidence type="ECO:0000313" key="5">
    <source>
        <dbReference type="Proteomes" id="UP001195483"/>
    </source>
</evidence>
<feature type="domain" description="VWFA" evidence="3">
    <location>
        <begin position="310"/>
        <end position="482"/>
    </location>
</feature>
<dbReference type="Pfam" id="PF00092">
    <property type="entry name" value="VWA"/>
    <property type="match status" value="1"/>
</dbReference>
<proteinExistence type="predicted"/>
<reference evidence="4" key="2">
    <citation type="journal article" date="2021" name="Genome Biol. Evol.">
        <title>Developing a high-quality reference genome for a parasitic bivalve with doubly uniparental inheritance (Bivalvia: Unionida).</title>
        <authorList>
            <person name="Smith C.H."/>
        </authorList>
    </citation>
    <scope>NUCLEOTIDE SEQUENCE</scope>
    <source>
        <strain evidence="4">CHS0354</strain>
        <tissue evidence="4">Mantle</tissue>
    </source>
</reference>
<dbReference type="InterPro" id="IPR013642">
    <property type="entry name" value="CLCA_N"/>
</dbReference>
<dbReference type="EMBL" id="JAEAOA010002053">
    <property type="protein sequence ID" value="KAK3589996.1"/>
    <property type="molecule type" value="Genomic_DNA"/>
</dbReference>
<reference evidence="4" key="1">
    <citation type="journal article" date="2021" name="Genome Biol. Evol.">
        <title>A High-Quality Reference Genome for a Parasitic Bivalve with Doubly Uniparental Inheritance (Bivalvia: Unionida).</title>
        <authorList>
            <person name="Smith C.H."/>
        </authorList>
    </citation>
    <scope>NUCLEOTIDE SEQUENCE</scope>
    <source>
        <strain evidence="4">CHS0354</strain>
    </source>
</reference>
<dbReference type="Proteomes" id="UP001195483">
    <property type="component" value="Unassembled WGS sequence"/>
</dbReference>
<sequence>MGHLVALTLFLTFCTLSVVSKVELIDNGYRGLYIIIKDTVEEDSKILDNLKKLFTEASHLLFQATKFRAFYNEITIVIPKSWSSRPEYSKIPEISSLDEFVLVDRPAAGKGNEPYVKRASKECGKRGLYIHLTPEFILLDSVSDYGPRNHVLVNQWAKLRWGLFDEYQKDYGFYLYRNMWHPIGCTSSVTGRALENCNPNAPCDVSNYRSVLPRTCRFCPHDGQNTTASIMAYPWIKSITSFCEKDSEETQELFRHNRLAPNDQNCFCERKSAWEVMVMHKDFSNGSNRPVSETTNSTPIFRYVQEGDKKRVFVLDVSGSMQGQRIEQQKLSAEYVIDNIIESGSWLGIVIFDSSASISSNVMQIITKEDRETLKRRLPSNVFGATSIGAGLLKGMEVLNQGSQTSAGSEIILITDGAENRPPYIDDVTRNLVASGIVVHTIAVSQSADLKLSQLANLTNGRSYVYLESNTVSFADAMAQTILSSGPLSSLSTPVNIFSQTLNLNAREEQQMFFYIDEGLGKETSLCLIGNTTLSINVSVLSPVGAKLSQNIRGQKYSCMVFPDVAEIGRYSFTMSATTGSIVNVLVLSKPISAAKEVVRVSSWLSEFTFNATSNQYISVYADVQRGRSPVLNATVTAVMESGGAFRKTFSLHDNGAGSDLTAGDGIYSAYILPAYVSGNGRSTIKISVVGIREEQTEKPSRANRISQGQQTTSTENFQRVSLLGEFTVSDYNHGSSSLVPPSRITDLRLTLLGYDHSNSNPVYALEWTAPGSDLDTGKVSEYDIRFSEDFDALIDNFTSAPYLVNSSEVKPNDAGVKQELIVAGLSDDETEGTTFIAIRARNDKGVYSEISNILTAGKATGFYVTTYKEAKIIEKENDPATVIIIVATLAGIAVVAVAGVLLFFKIRSMRNSRGHGKEDDTRACDASRF</sequence>
<comment type="caution">
    <text evidence="4">The sequence shown here is derived from an EMBL/GenBank/DDBJ whole genome shotgun (WGS) entry which is preliminary data.</text>
</comment>
<feature type="chain" id="PRO_5042180288" description="VWFA domain-containing protein" evidence="2">
    <location>
        <begin position="22"/>
        <end position="930"/>
    </location>
</feature>
<feature type="signal peptide" evidence="2">
    <location>
        <begin position="1"/>
        <end position="21"/>
    </location>
</feature>
<evidence type="ECO:0000256" key="1">
    <source>
        <dbReference type="SAM" id="Phobius"/>
    </source>
</evidence>
<reference evidence="4" key="3">
    <citation type="submission" date="2023-05" db="EMBL/GenBank/DDBJ databases">
        <authorList>
            <person name="Smith C.H."/>
        </authorList>
    </citation>
    <scope>NUCLEOTIDE SEQUENCE</scope>
    <source>
        <strain evidence="4">CHS0354</strain>
        <tissue evidence="4">Mantle</tissue>
    </source>
</reference>
<dbReference type="SUPFAM" id="SSF53300">
    <property type="entry name" value="vWA-like"/>
    <property type="match status" value="1"/>
</dbReference>